<dbReference type="SUPFAM" id="SSF53448">
    <property type="entry name" value="Nucleotide-diphospho-sugar transferases"/>
    <property type="match status" value="1"/>
</dbReference>
<organism evidence="2 3">
    <name type="scientific">Horticoccus luteus</name>
    <dbReference type="NCBI Taxonomy" id="2862869"/>
    <lineage>
        <taxon>Bacteria</taxon>
        <taxon>Pseudomonadati</taxon>
        <taxon>Verrucomicrobiota</taxon>
        <taxon>Opitutia</taxon>
        <taxon>Opitutales</taxon>
        <taxon>Opitutaceae</taxon>
        <taxon>Horticoccus</taxon>
    </lineage>
</organism>
<sequence length="291" mass="33709">MPALPRVSIITPSLNQEAFLRACIDSVLAQDYPAIDFFVADGGSSDGSIDVLKSYGSRVSWRSERDGGQAQAINAGLQRTMGEIVCYVNSDDLLRPGAVRGAASALLAHPDVDVVYGDTAIIDEQGRFLRKYPTEDFDGGRLIEHCFISQPAAFWRRSLHERCGYFDPRFDHTLDYEFWIRALRCGAKFLHVPEEWAAAREHAGAKSQRLRGEIFRQIRDLQLRHLGYCDRNWWEQYLRYLRDERGGVWRGLPGARERRLWRLAWWPWRLWRSRKRPRAEASFAHRSTRQV</sequence>
<dbReference type="PANTHER" id="PTHR43685">
    <property type="entry name" value="GLYCOSYLTRANSFERASE"/>
    <property type="match status" value="1"/>
</dbReference>
<dbReference type="PANTHER" id="PTHR43685:SF2">
    <property type="entry name" value="GLYCOSYLTRANSFERASE 2-LIKE DOMAIN-CONTAINING PROTEIN"/>
    <property type="match status" value="1"/>
</dbReference>
<gene>
    <name evidence="2" type="ORF">K0B96_03900</name>
</gene>
<accession>A0A8F9TVD0</accession>
<dbReference type="InterPro" id="IPR001173">
    <property type="entry name" value="Glyco_trans_2-like"/>
</dbReference>
<dbReference type="InterPro" id="IPR050834">
    <property type="entry name" value="Glycosyltransf_2"/>
</dbReference>
<evidence type="ECO:0000259" key="1">
    <source>
        <dbReference type="Pfam" id="PF00535"/>
    </source>
</evidence>
<proteinExistence type="predicted"/>
<dbReference type="AlphaFoldDB" id="A0A8F9TVD0"/>
<dbReference type="Pfam" id="PF00535">
    <property type="entry name" value="Glycos_transf_2"/>
    <property type="match status" value="1"/>
</dbReference>
<name>A0A8F9TVD0_9BACT</name>
<dbReference type="InterPro" id="IPR029044">
    <property type="entry name" value="Nucleotide-diphossugar_trans"/>
</dbReference>
<evidence type="ECO:0000313" key="2">
    <source>
        <dbReference type="EMBL" id="QYM79770.1"/>
    </source>
</evidence>
<dbReference type="Proteomes" id="UP000825051">
    <property type="component" value="Chromosome"/>
</dbReference>
<dbReference type="CDD" id="cd06433">
    <property type="entry name" value="GT_2_WfgS_like"/>
    <property type="match status" value="1"/>
</dbReference>
<reference evidence="2" key="1">
    <citation type="submission" date="2021-08" db="EMBL/GenBank/DDBJ databases">
        <title>Genome of a novel bacterium of the phylum Verrucomicrobia, Oleiharenicola sp. KSB-15.</title>
        <authorList>
            <person name="Chung J.-H."/>
            <person name="Ahn J.-H."/>
            <person name="Yoon Y."/>
            <person name="Kim D.-Y."/>
            <person name="An S.-H."/>
            <person name="Park I."/>
            <person name="Yeon J."/>
        </authorList>
    </citation>
    <scope>NUCLEOTIDE SEQUENCE</scope>
    <source>
        <strain evidence="2">KSB-15</strain>
    </source>
</reference>
<keyword evidence="3" id="KW-1185">Reference proteome</keyword>
<dbReference type="EMBL" id="CP080507">
    <property type="protein sequence ID" value="QYM79770.1"/>
    <property type="molecule type" value="Genomic_DNA"/>
</dbReference>
<dbReference type="KEGG" id="ole:K0B96_03900"/>
<dbReference type="Gene3D" id="3.90.550.10">
    <property type="entry name" value="Spore Coat Polysaccharide Biosynthesis Protein SpsA, Chain A"/>
    <property type="match status" value="1"/>
</dbReference>
<protein>
    <submittedName>
        <fullName evidence="2">Glycosyltransferase</fullName>
    </submittedName>
</protein>
<evidence type="ECO:0000313" key="3">
    <source>
        <dbReference type="Proteomes" id="UP000825051"/>
    </source>
</evidence>
<feature type="domain" description="Glycosyltransferase 2-like" evidence="1">
    <location>
        <begin position="8"/>
        <end position="157"/>
    </location>
</feature>
<dbReference type="RefSeq" id="WP_220164051.1">
    <property type="nucleotide sequence ID" value="NZ_CP080507.1"/>
</dbReference>